<evidence type="ECO:0000313" key="3">
    <source>
        <dbReference type="EMBL" id="CAA9363188.1"/>
    </source>
</evidence>
<dbReference type="PANTHER" id="PTHR38010:SF1">
    <property type="entry name" value="SLR0848 PROTEIN"/>
    <property type="match status" value="1"/>
</dbReference>
<evidence type="ECO:0000256" key="1">
    <source>
        <dbReference type="SAM" id="Coils"/>
    </source>
</evidence>
<evidence type="ECO:0000256" key="2">
    <source>
        <dbReference type="SAM" id="MobiDB-lite"/>
    </source>
</evidence>
<keyword evidence="1" id="KW-0175">Coiled coil</keyword>
<name>A0A6J4MM22_9ACTN</name>
<dbReference type="AlphaFoldDB" id="A0A6J4MM22"/>
<sequence>MTDRSSADLEEVLDHLTALVEDARALPMSASCVVNRAEVLDLVDEARRVLPAELADARRLLVDRDRLLEQGRVKAERLVEQAREEQARLVEATAVYTRAQAEADRMLEHAHDAAEAMRLQTEDYVDAKLAGFETVLTTTLAAVTRGRERLSGRAQPEPQPEPELDGTPASRP</sequence>
<protein>
    <submittedName>
        <fullName evidence="3">FIG00814129: Possible chaperone</fullName>
    </submittedName>
</protein>
<accession>A0A6J4MM22</accession>
<dbReference type="PANTHER" id="PTHR38010">
    <property type="entry name" value="SLR0848 PROTEIN"/>
    <property type="match status" value="1"/>
</dbReference>
<feature type="region of interest" description="Disordered" evidence="2">
    <location>
        <begin position="144"/>
        <end position="172"/>
    </location>
</feature>
<proteinExistence type="predicted"/>
<reference evidence="3" key="1">
    <citation type="submission" date="2020-02" db="EMBL/GenBank/DDBJ databases">
        <authorList>
            <person name="Meier V. D."/>
        </authorList>
    </citation>
    <scope>NUCLEOTIDE SEQUENCE</scope>
    <source>
        <strain evidence="3">AVDCRST_MAG16</strain>
    </source>
</reference>
<feature type="coiled-coil region" evidence="1">
    <location>
        <begin position="68"/>
        <end position="102"/>
    </location>
</feature>
<organism evidence="3">
    <name type="scientific">uncultured Frankineae bacterium</name>
    <dbReference type="NCBI Taxonomy" id="437475"/>
    <lineage>
        <taxon>Bacteria</taxon>
        <taxon>Bacillati</taxon>
        <taxon>Actinomycetota</taxon>
        <taxon>Actinomycetes</taxon>
        <taxon>Frankiales</taxon>
        <taxon>environmental samples</taxon>
    </lineage>
</organism>
<dbReference type="EMBL" id="CADCUE010000301">
    <property type="protein sequence ID" value="CAA9363188.1"/>
    <property type="molecule type" value="Genomic_DNA"/>
</dbReference>
<gene>
    <name evidence="3" type="ORF">AVDCRST_MAG16-3260</name>
</gene>